<dbReference type="EMBL" id="CP035491">
    <property type="protein sequence ID" value="QAY72563.1"/>
    <property type="molecule type" value="Genomic_DNA"/>
</dbReference>
<dbReference type="PANTHER" id="PTHR12126">
    <property type="entry name" value="NADH-UBIQUINONE OXIDOREDUCTASE 39 KDA SUBUNIT-RELATED"/>
    <property type="match status" value="1"/>
</dbReference>
<name>A0A4P6FC96_9MICO</name>
<dbReference type="GO" id="GO:0044877">
    <property type="term" value="F:protein-containing complex binding"/>
    <property type="evidence" value="ECO:0007669"/>
    <property type="project" value="TreeGrafter"/>
</dbReference>
<gene>
    <name evidence="3" type="ORF">ET445_03585</name>
</gene>
<evidence type="ECO:0000313" key="4">
    <source>
        <dbReference type="Proteomes" id="UP000291259"/>
    </source>
</evidence>
<feature type="compositionally biased region" description="Pro residues" evidence="1">
    <location>
        <begin position="249"/>
        <end position="261"/>
    </location>
</feature>
<feature type="compositionally biased region" description="Low complexity" evidence="1">
    <location>
        <begin position="262"/>
        <end position="272"/>
    </location>
</feature>
<accession>A0A4P6FC96</accession>
<dbReference type="PANTHER" id="PTHR12126:SF11">
    <property type="entry name" value="NADH DEHYDROGENASE [UBIQUINONE] 1 ALPHA SUBCOMPLEX SUBUNIT 9, MITOCHONDRIAL"/>
    <property type="match status" value="1"/>
</dbReference>
<dbReference type="SUPFAM" id="SSF51735">
    <property type="entry name" value="NAD(P)-binding Rossmann-fold domains"/>
    <property type="match status" value="1"/>
</dbReference>
<evidence type="ECO:0000259" key="2">
    <source>
        <dbReference type="Pfam" id="PF13460"/>
    </source>
</evidence>
<dbReference type="KEGG" id="agf:ET445_03585"/>
<protein>
    <submittedName>
        <fullName evidence="3">SDR family oxidoreductase</fullName>
    </submittedName>
</protein>
<evidence type="ECO:0000313" key="3">
    <source>
        <dbReference type="EMBL" id="QAY72563.1"/>
    </source>
</evidence>
<dbReference type="Proteomes" id="UP000291259">
    <property type="component" value="Chromosome"/>
</dbReference>
<feature type="region of interest" description="Disordered" evidence="1">
    <location>
        <begin position="249"/>
        <end position="272"/>
    </location>
</feature>
<dbReference type="InterPro" id="IPR036291">
    <property type="entry name" value="NAD(P)-bd_dom_sf"/>
</dbReference>
<keyword evidence="4" id="KW-1185">Reference proteome</keyword>
<organism evidence="3 4">
    <name type="scientific">Agromyces protaetiae</name>
    <dbReference type="NCBI Taxonomy" id="2509455"/>
    <lineage>
        <taxon>Bacteria</taxon>
        <taxon>Bacillati</taxon>
        <taxon>Actinomycetota</taxon>
        <taxon>Actinomycetes</taxon>
        <taxon>Micrococcales</taxon>
        <taxon>Microbacteriaceae</taxon>
        <taxon>Agromyces</taxon>
    </lineage>
</organism>
<dbReference type="AlphaFoldDB" id="A0A4P6FC96"/>
<dbReference type="Pfam" id="PF13460">
    <property type="entry name" value="NAD_binding_10"/>
    <property type="match status" value="1"/>
</dbReference>
<dbReference type="RefSeq" id="WP_129188911.1">
    <property type="nucleotide sequence ID" value="NZ_CP035491.1"/>
</dbReference>
<evidence type="ECO:0000256" key="1">
    <source>
        <dbReference type="SAM" id="MobiDB-lite"/>
    </source>
</evidence>
<feature type="domain" description="NAD(P)-binding" evidence="2">
    <location>
        <begin position="7"/>
        <end position="176"/>
    </location>
</feature>
<dbReference type="Gene3D" id="3.40.50.720">
    <property type="entry name" value="NAD(P)-binding Rossmann-like Domain"/>
    <property type="match status" value="1"/>
</dbReference>
<sequence length="272" mass="27350">MKIVVIGGTGLIGSGVVAHLVEHGHEAVAASPNSGVNTITGEGIAEALAGADVVVDVSNSPSFADDDVLAFFTTSTSNLLAAEREAGVAHHVALSIVGTDRLPDSGYLRAKVAQERLIEDGGVPYTIVRATQFFEFAARIADEATVDGTARVSTGIMQPIAAAEVSAAAARVAEEPAVGGIVEIGGPERIPMDEFVRRILAARGDARPVVSDADAPYFGTVLTGDELSPGAGARLSALTFDEWLASPAATPPAAAPAPAPAPAAAAAAAPAK</sequence>
<proteinExistence type="predicted"/>
<reference evidence="3 4" key="1">
    <citation type="submission" date="2019-01" db="EMBL/GenBank/DDBJ databases">
        <title>Genome sequencing of strain FW100M-8.</title>
        <authorList>
            <person name="Heo J."/>
            <person name="Kim S.-J."/>
            <person name="Kim J.-S."/>
            <person name="Hong S.-B."/>
            <person name="Kwon S.-W."/>
        </authorList>
    </citation>
    <scope>NUCLEOTIDE SEQUENCE [LARGE SCALE GENOMIC DNA]</scope>
    <source>
        <strain evidence="3 4">FW100M-8</strain>
    </source>
</reference>
<dbReference type="InterPro" id="IPR016040">
    <property type="entry name" value="NAD(P)-bd_dom"/>
</dbReference>
<dbReference type="InterPro" id="IPR051207">
    <property type="entry name" value="ComplexI_NDUFA9_subunit"/>
</dbReference>
<dbReference type="OrthoDB" id="9771302at2"/>